<feature type="domain" description="Alpha-L-rhamnosidase C-terminal" evidence="8">
    <location>
        <begin position="799"/>
        <end position="876"/>
    </location>
</feature>
<evidence type="ECO:0000313" key="9">
    <source>
        <dbReference type="EMBL" id="RKD86453.1"/>
    </source>
</evidence>
<dbReference type="InterPro" id="IPR013783">
    <property type="entry name" value="Ig-like_fold"/>
</dbReference>
<dbReference type="EC" id="3.2.1.40" evidence="2"/>
<dbReference type="Pfam" id="PF05592">
    <property type="entry name" value="Bac_rhamnosid"/>
    <property type="match status" value="1"/>
</dbReference>
<dbReference type="InterPro" id="IPR008928">
    <property type="entry name" value="6-hairpin_glycosidase_sf"/>
</dbReference>
<dbReference type="InterPro" id="IPR012341">
    <property type="entry name" value="6hp_glycosidase-like_sf"/>
</dbReference>
<protein>
    <recommendedName>
        <fullName evidence="2">alpha-L-rhamnosidase</fullName>
        <ecNumber evidence="2">3.2.1.40</ecNumber>
    </recommendedName>
</protein>
<evidence type="ECO:0000256" key="1">
    <source>
        <dbReference type="ARBA" id="ARBA00001445"/>
    </source>
</evidence>
<proteinExistence type="predicted"/>
<evidence type="ECO:0000256" key="3">
    <source>
        <dbReference type="ARBA" id="ARBA00022801"/>
    </source>
</evidence>
<dbReference type="GO" id="GO:0030596">
    <property type="term" value="F:alpha-L-rhamnosidase activity"/>
    <property type="evidence" value="ECO:0007669"/>
    <property type="project" value="UniProtKB-EC"/>
</dbReference>
<comment type="caution">
    <text evidence="9">The sequence shown here is derived from an EMBL/GenBank/DDBJ whole genome shotgun (WGS) entry which is preliminary data.</text>
</comment>
<evidence type="ECO:0000259" key="8">
    <source>
        <dbReference type="Pfam" id="PF17390"/>
    </source>
</evidence>
<keyword evidence="4" id="KW-0732">Signal</keyword>
<dbReference type="Gene3D" id="1.50.10.10">
    <property type="match status" value="1"/>
</dbReference>
<dbReference type="EMBL" id="RAPN01000004">
    <property type="protein sequence ID" value="RKD86453.1"/>
    <property type="molecule type" value="Genomic_DNA"/>
</dbReference>
<sequence length="909" mass="102558">MRSVLKKLLFLFFTVLCLFSAAFAQIEVSRLFVENKINPVGVSVMYPRLSWTLESSKRNVSQSAFDIRVSESLESLQKGVDLIFSTGKIPSDQSVHVQFTGNTLKPGRKYYWQVRVWDQNDRVSKWSAPNYWIMGIMGPENWRAKWIRPGVSERDGQKLPLMRTEFALQKKVRMATVFITAHGMYEAEINGKRVGDLYLTPGWTSYNKRLQYQTYDVTDFLKDGKNAIGVSLGNGWYRGKIGFNPKTGFYGEDLALLFQMQIIYEDGTTENILSDGSWRSALGPILDSEIYDGETFDARLALKGWSEPGFVDVDWSAIKLANFPVINLVTTENEPVRKQEEFKPAKIITTPKGEKVIDFGQNLVGWVQVKATGKAGDKITIQHAEVLDKDGNFYTANLRTAKQTNTYILKGGGQETFEPHFTFQGFRFIKVEGYPGELNPENFKAIALYSDLLPTGNFSCSDDFVNRLQKNIQWSQRGNFVDVPTDCPQRDERLGWTGDAQAFASTAAFNFNVNSFYAKWLKDVAADQAEDGSVPYVVPNVLGDECSPGWGDVATIAPMEIYRSYGDKVLLENQYASMKAWVDYIRNTAQNNLWRPKQSFGDWLFFRPDDDNSGRAASTDKDLIAQCFYAHSTQLLIDAAKVLEMDYDVHVYDSLLTKVKEAFVHEYLTPSGRMVSGTQTAYVLALEFDMLPEGLRDDAVARLVTNIHEYDDHLTTGFLGTPYLCHVLSENGQSELAYKLLLEKSYPSWLYPVTMGATTIWERWDGIKPDGSFQTPNMNSFNHYAYGAIGNWMYREAAGIKTDPDVPGYKAILIKPIVTQKLNFVKADLLTYYGKVVSEWRWSQGQLILNVSIPINTSAKVYVPASSIDKVKESGKSLTGHREVEVIGQEGVYVVVKLGSGNYSFTVSR</sequence>
<comment type="catalytic activity">
    <reaction evidence="1">
        <text>Hydrolysis of terminal non-reducing alpha-L-rhamnose residues in alpha-L-rhamnosides.</text>
        <dbReference type="EC" id="3.2.1.40"/>
    </reaction>
</comment>
<dbReference type="Proteomes" id="UP000283387">
    <property type="component" value="Unassembled WGS sequence"/>
</dbReference>
<evidence type="ECO:0000259" key="7">
    <source>
        <dbReference type="Pfam" id="PF17389"/>
    </source>
</evidence>
<feature type="signal peptide" evidence="4">
    <location>
        <begin position="1"/>
        <end position="24"/>
    </location>
</feature>
<dbReference type="RefSeq" id="WP_120275151.1">
    <property type="nucleotide sequence ID" value="NZ_RAPN01000004.1"/>
</dbReference>
<dbReference type="PANTHER" id="PTHR33307:SF6">
    <property type="entry name" value="ALPHA-RHAMNOSIDASE (EUROFUNG)-RELATED"/>
    <property type="match status" value="1"/>
</dbReference>
<accession>A0A419VWC7</accession>
<evidence type="ECO:0000313" key="10">
    <source>
        <dbReference type="Proteomes" id="UP000283387"/>
    </source>
</evidence>
<dbReference type="Pfam" id="PF17390">
    <property type="entry name" value="Bac_rhamnosid_C"/>
    <property type="match status" value="1"/>
</dbReference>
<feature type="domain" description="Alpha-L-rhamnosidase six-hairpin glycosidase" evidence="7">
    <location>
        <begin position="455"/>
        <end position="796"/>
    </location>
</feature>
<dbReference type="OrthoDB" id="9766741at2"/>
<keyword evidence="10" id="KW-1185">Reference proteome</keyword>
<gene>
    <name evidence="9" type="ORF">BC643_4146</name>
</gene>
<feature type="domain" description="Bacterial alpha-L-rhamnosidase N-terminal" evidence="6">
    <location>
        <begin position="170"/>
        <end position="339"/>
    </location>
</feature>
<dbReference type="InterPro" id="IPR035398">
    <property type="entry name" value="Bac_rhamnosid_C"/>
</dbReference>
<dbReference type="Gene3D" id="2.60.120.260">
    <property type="entry name" value="Galactose-binding domain-like"/>
    <property type="match status" value="2"/>
</dbReference>
<dbReference type="PANTHER" id="PTHR33307">
    <property type="entry name" value="ALPHA-RHAMNOSIDASE (EUROFUNG)"/>
    <property type="match status" value="1"/>
</dbReference>
<dbReference type="GO" id="GO:0005975">
    <property type="term" value="P:carbohydrate metabolic process"/>
    <property type="evidence" value="ECO:0007669"/>
    <property type="project" value="InterPro"/>
</dbReference>
<dbReference type="Pfam" id="PF17389">
    <property type="entry name" value="Bac_rhamnosid6H"/>
    <property type="match status" value="1"/>
</dbReference>
<evidence type="ECO:0000256" key="2">
    <source>
        <dbReference type="ARBA" id="ARBA00012652"/>
    </source>
</evidence>
<dbReference type="Gene3D" id="2.60.40.10">
    <property type="entry name" value="Immunoglobulins"/>
    <property type="match status" value="1"/>
</dbReference>
<name>A0A419VWC7_9BACT</name>
<dbReference type="Pfam" id="PF25788">
    <property type="entry name" value="Ig_Rha78A_N"/>
    <property type="match status" value="1"/>
</dbReference>
<dbReference type="InterPro" id="IPR008902">
    <property type="entry name" value="Rhamnosid_concanavalin"/>
</dbReference>
<dbReference type="AlphaFoldDB" id="A0A419VWC7"/>
<evidence type="ECO:0000259" key="5">
    <source>
        <dbReference type="Pfam" id="PF05592"/>
    </source>
</evidence>
<evidence type="ECO:0000259" key="6">
    <source>
        <dbReference type="Pfam" id="PF08531"/>
    </source>
</evidence>
<keyword evidence="3" id="KW-0378">Hydrolase</keyword>
<reference evidence="9 10" key="1">
    <citation type="submission" date="2018-09" db="EMBL/GenBank/DDBJ databases">
        <title>Genomic Encyclopedia of Archaeal and Bacterial Type Strains, Phase II (KMG-II): from individual species to whole genera.</title>
        <authorList>
            <person name="Goeker M."/>
        </authorList>
    </citation>
    <scope>NUCLEOTIDE SEQUENCE [LARGE SCALE GENOMIC DNA]</scope>
    <source>
        <strain evidence="9 10">DSM 27148</strain>
    </source>
</reference>
<dbReference type="Gene3D" id="2.60.420.10">
    <property type="entry name" value="Maltose phosphorylase, domain 3"/>
    <property type="match status" value="1"/>
</dbReference>
<organism evidence="9 10">
    <name type="scientific">Mangrovibacterium diazotrophicum</name>
    <dbReference type="NCBI Taxonomy" id="1261403"/>
    <lineage>
        <taxon>Bacteria</taxon>
        <taxon>Pseudomonadati</taxon>
        <taxon>Bacteroidota</taxon>
        <taxon>Bacteroidia</taxon>
        <taxon>Marinilabiliales</taxon>
        <taxon>Prolixibacteraceae</taxon>
        <taxon>Mangrovibacterium</taxon>
    </lineage>
</organism>
<dbReference type="SUPFAM" id="SSF48208">
    <property type="entry name" value="Six-hairpin glycosidases"/>
    <property type="match status" value="1"/>
</dbReference>
<dbReference type="InterPro" id="IPR035396">
    <property type="entry name" value="Bac_rhamnosid6H"/>
</dbReference>
<feature type="chain" id="PRO_5019365367" description="alpha-L-rhamnosidase" evidence="4">
    <location>
        <begin position="25"/>
        <end position="909"/>
    </location>
</feature>
<feature type="domain" description="Alpha-L-rhamnosidase concanavalin-like" evidence="5">
    <location>
        <begin position="349"/>
        <end position="448"/>
    </location>
</feature>
<dbReference type="Pfam" id="PF08531">
    <property type="entry name" value="Bac_rhamnosid_N"/>
    <property type="match status" value="1"/>
</dbReference>
<evidence type="ECO:0000256" key="4">
    <source>
        <dbReference type="SAM" id="SignalP"/>
    </source>
</evidence>
<dbReference type="PIRSF" id="PIRSF010631">
    <property type="entry name" value="A-rhamnsds"/>
    <property type="match status" value="1"/>
</dbReference>
<dbReference type="InterPro" id="IPR013737">
    <property type="entry name" value="Bac_rhamnosid_N"/>
</dbReference>
<dbReference type="InterPro" id="IPR016007">
    <property type="entry name" value="Alpha_rhamnosid"/>
</dbReference>